<reference evidence="10 11" key="1">
    <citation type="submission" date="2019-12" db="EMBL/GenBank/DDBJ databases">
        <title>Whole genome sequencing of endophytic Actinobacterium Micromonospora sp. MPMI6T.</title>
        <authorList>
            <person name="Evv R."/>
            <person name="Podile A.R."/>
        </authorList>
    </citation>
    <scope>NUCLEOTIDE SEQUENCE [LARGE SCALE GENOMIC DNA]</scope>
    <source>
        <strain evidence="10 11">MPMI6</strain>
    </source>
</reference>
<protein>
    <submittedName>
        <fullName evidence="10">EamA family transporter</fullName>
    </submittedName>
</protein>
<evidence type="ECO:0000256" key="1">
    <source>
        <dbReference type="ARBA" id="ARBA00004651"/>
    </source>
</evidence>
<proteinExistence type="inferred from homology"/>
<dbReference type="Proteomes" id="UP000823521">
    <property type="component" value="Unassembled WGS sequence"/>
</dbReference>
<dbReference type="EMBL" id="WVUH01000003">
    <property type="protein sequence ID" value="MBO4204626.1"/>
    <property type="molecule type" value="Genomic_DNA"/>
</dbReference>
<dbReference type="InterPro" id="IPR037185">
    <property type="entry name" value="EmrE-like"/>
</dbReference>
<feature type="transmembrane region" description="Helical" evidence="8">
    <location>
        <begin position="103"/>
        <end position="122"/>
    </location>
</feature>
<comment type="caution">
    <text evidence="10">The sequence shown here is derived from an EMBL/GenBank/DDBJ whole genome shotgun (WGS) entry which is preliminary data.</text>
</comment>
<feature type="transmembrane region" description="Helical" evidence="8">
    <location>
        <begin position="46"/>
        <end position="64"/>
    </location>
</feature>
<feature type="domain" description="EamA" evidence="9">
    <location>
        <begin position="11"/>
        <end position="144"/>
    </location>
</feature>
<dbReference type="InterPro" id="IPR000620">
    <property type="entry name" value="EamA_dom"/>
</dbReference>
<feature type="transmembrane region" description="Helical" evidence="8">
    <location>
        <begin position="267"/>
        <end position="285"/>
    </location>
</feature>
<name>A0ABS3VJG8_MICEH</name>
<dbReference type="InterPro" id="IPR050638">
    <property type="entry name" value="AA-Vitamin_Transporters"/>
</dbReference>
<dbReference type="RefSeq" id="WP_208810779.1">
    <property type="nucleotide sequence ID" value="NZ_WVUH01000003.1"/>
</dbReference>
<evidence type="ECO:0000256" key="6">
    <source>
        <dbReference type="ARBA" id="ARBA00023136"/>
    </source>
</evidence>
<feature type="transmembrane region" description="Helical" evidence="8">
    <location>
        <begin position="291"/>
        <end position="309"/>
    </location>
</feature>
<feature type="region of interest" description="Disordered" evidence="7">
    <location>
        <begin position="319"/>
        <end position="346"/>
    </location>
</feature>
<evidence type="ECO:0000256" key="3">
    <source>
        <dbReference type="ARBA" id="ARBA00022475"/>
    </source>
</evidence>
<keyword evidence="3" id="KW-1003">Cell membrane</keyword>
<feature type="transmembrane region" description="Helical" evidence="8">
    <location>
        <begin position="7"/>
        <end position="26"/>
    </location>
</feature>
<feature type="transmembrane region" description="Helical" evidence="8">
    <location>
        <begin position="231"/>
        <end position="255"/>
    </location>
</feature>
<evidence type="ECO:0000256" key="7">
    <source>
        <dbReference type="SAM" id="MobiDB-lite"/>
    </source>
</evidence>
<dbReference type="Pfam" id="PF00892">
    <property type="entry name" value="EamA"/>
    <property type="match status" value="1"/>
</dbReference>
<keyword evidence="11" id="KW-1185">Reference proteome</keyword>
<feature type="transmembrane region" description="Helical" evidence="8">
    <location>
        <begin position="76"/>
        <end position="97"/>
    </location>
</feature>
<dbReference type="SUPFAM" id="SSF103481">
    <property type="entry name" value="Multidrug resistance efflux transporter EmrE"/>
    <property type="match status" value="1"/>
</dbReference>
<dbReference type="PANTHER" id="PTHR32322:SF18">
    <property type="entry name" value="S-ADENOSYLMETHIONINE_S-ADENOSYLHOMOCYSTEINE TRANSPORTER"/>
    <property type="match status" value="1"/>
</dbReference>
<sequence>MPNRHRNATFTGVTAGVTAGLLWGLAFLLPELLRGWSAVTITMGRYLAYGLVALLIFAMAGAALRRQARQHWRAALTFAVTGNVGYYLLMVLGVQAVGAPVTGIVIGCMPVTIAVVGNLLAPSYPWRRLVVPIALVLLGLLVVNVVELQQAAPAGASSAGVKALGLLAAFSAVGLWTWYAIANARFLDRHPEVPHTGWSTVIGLGTGAVALLAVPLALVTGQLGGTGGGELHLGGLVGASIVLGVLVSWGGTALWNVASGRLPPTAAGMLISVEMMAGFGYVYAARGQWPPLTQVVGFAAVLAGVLTVIRLQSRTAQAAGTAAPAPPGSFPGREKRLRSVNEGARQ</sequence>
<keyword evidence="5 8" id="KW-1133">Transmembrane helix</keyword>
<keyword evidence="6 8" id="KW-0472">Membrane</keyword>
<evidence type="ECO:0000313" key="11">
    <source>
        <dbReference type="Proteomes" id="UP000823521"/>
    </source>
</evidence>
<feature type="transmembrane region" description="Helical" evidence="8">
    <location>
        <begin position="198"/>
        <end position="219"/>
    </location>
</feature>
<evidence type="ECO:0000259" key="9">
    <source>
        <dbReference type="Pfam" id="PF00892"/>
    </source>
</evidence>
<evidence type="ECO:0000313" key="10">
    <source>
        <dbReference type="EMBL" id="MBO4204626.1"/>
    </source>
</evidence>
<dbReference type="PANTHER" id="PTHR32322">
    <property type="entry name" value="INNER MEMBRANE TRANSPORTER"/>
    <property type="match status" value="1"/>
</dbReference>
<keyword evidence="4 8" id="KW-0812">Transmembrane</keyword>
<feature type="compositionally biased region" description="Basic and acidic residues" evidence="7">
    <location>
        <begin position="332"/>
        <end position="346"/>
    </location>
</feature>
<evidence type="ECO:0000256" key="4">
    <source>
        <dbReference type="ARBA" id="ARBA00022692"/>
    </source>
</evidence>
<evidence type="ECO:0000256" key="5">
    <source>
        <dbReference type="ARBA" id="ARBA00022989"/>
    </source>
</evidence>
<organism evidence="10 11">
    <name type="scientific">Micromonospora echinofusca</name>
    <dbReference type="NCBI Taxonomy" id="47858"/>
    <lineage>
        <taxon>Bacteria</taxon>
        <taxon>Bacillati</taxon>
        <taxon>Actinomycetota</taxon>
        <taxon>Actinomycetes</taxon>
        <taxon>Micromonosporales</taxon>
        <taxon>Micromonosporaceae</taxon>
        <taxon>Micromonospora</taxon>
    </lineage>
</organism>
<feature type="transmembrane region" description="Helical" evidence="8">
    <location>
        <begin position="129"/>
        <end position="146"/>
    </location>
</feature>
<comment type="similarity">
    <text evidence="2">Belongs to the EamA transporter family.</text>
</comment>
<accession>A0ABS3VJG8</accession>
<gene>
    <name evidence="10" type="ORF">GSF22_01160</name>
</gene>
<comment type="subcellular location">
    <subcellularLocation>
        <location evidence="1">Cell membrane</location>
        <topology evidence="1">Multi-pass membrane protein</topology>
    </subcellularLocation>
</comment>
<feature type="transmembrane region" description="Helical" evidence="8">
    <location>
        <begin position="166"/>
        <end position="186"/>
    </location>
</feature>
<evidence type="ECO:0000256" key="2">
    <source>
        <dbReference type="ARBA" id="ARBA00007362"/>
    </source>
</evidence>
<evidence type="ECO:0000256" key="8">
    <source>
        <dbReference type="SAM" id="Phobius"/>
    </source>
</evidence>